<dbReference type="Pfam" id="PF00069">
    <property type="entry name" value="Pkinase"/>
    <property type="match status" value="1"/>
</dbReference>
<gene>
    <name evidence="2" type="ORF">RDB_LOCUS97309</name>
</gene>
<sequence length="186" mass="21158">MKEVLAGLNYLHSQNPPVAHGCIRIGKLFVDARGTTKIGEFGLALLFEDFGLLAPPISQAGQARWMSQELLGTEENQEYSPPTTASDVWALGRTLYEIMCGKLPYYIYKHDLRLQLEVVSKTLPGHRDHLLSPAFVDVWEWVHYCWAWIPEQRPLVEELVRLIDWPIDVGRDESSPRTQTDPSSDV</sequence>
<dbReference type="InterPro" id="IPR053235">
    <property type="entry name" value="Ser_Thr_kinase"/>
</dbReference>
<dbReference type="InterPro" id="IPR011009">
    <property type="entry name" value="Kinase-like_dom_sf"/>
</dbReference>
<dbReference type="GO" id="GO:0004674">
    <property type="term" value="F:protein serine/threonine kinase activity"/>
    <property type="evidence" value="ECO:0007669"/>
    <property type="project" value="TreeGrafter"/>
</dbReference>
<dbReference type="Gene3D" id="1.10.510.10">
    <property type="entry name" value="Transferase(Phosphotransferase) domain 1"/>
    <property type="match status" value="1"/>
</dbReference>
<evidence type="ECO:0000259" key="1">
    <source>
        <dbReference type="PROSITE" id="PS50011"/>
    </source>
</evidence>
<evidence type="ECO:0000313" key="2">
    <source>
        <dbReference type="EMBL" id="CAE6503669.1"/>
    </source>
</evidence>
<comment type="caution">
    <text evidence="2">The sequence shown here is derived from an EMBL/GenBank/DDBJ whole genome shotgun (WGS) entry which is preliminary data.</text>
</comment>
<protein>
    <recommendedName>
        <fullName evidence="1">Protein kinase domain-containing protein</fullName>
    </recommendedName>
</protein>
<reference evidence="2" key="1">
    <citation type="submission" date="2021-01" db="EMBL/GenBank/DDBJ databases">
        <authorList>
            <person name="Kaushik A."/>
        </authorList>
    </citation>
    <scope>NUCLEOTIDE SEQUENCE</scope>
    <source>
        <strain evidence="2">Type strain: AG8-Rh-89/</strain>
    </source>
</reference>
<dbReference type="GO" id="GO:0005524">
    <property type="term" value="F:ATP binding"/>
    <property type="evidence" value="ECO:0007669"/>
    <property type="project" value="InterPro"/>
</dbReference>
<dbReference type="SUPFAM" id="SSF56112">
    <property type="entry name" value="Protein kinase-like (PK-like)"/>
    <property type="match status" value="1"/>
</dbReference>
<feature type="domain" description="Protein kinase" evidence="1">
    <location>
        <begin position="1"/>
        <end position="166"/>
    </location>
</feature>
<dbReference type="InterPro" id="IPR000719">
    <property type="entry name" value="Prot_kinase_dom"/>
</dbReference>
<dbReference type="AlphaFoldDB" id="A0A8H3HDP7"/>
<organism evidence="2 3">
    <name type="scientific">Rhizoctonia solani</name>
    <dbReference type="NCBI Taxonomy" id="456999"/>
    <lineage>
        <taxon>Eukaryota</taxon>
        <taxon>Fungi</taxon>
        <taxon>Dikarya</taxon>
        <taxon>Basidiomycota</taxon>
        <taxon>Agaricomycotina</taxon>
        <taxon>Agaricomycetes</taxon>
        <taxon>Cantharellales</taxon>
        <taxon>Ceratobasidiaceae</taxon>
        <taxon>Rhizoctonia</taxon>
    </lineage>
</organism>
<accession>A0A8H3HDP7</accession>
<dbReference type="GO" id="GO:0005737">
    <property type="term" value="C:cytoplasm"/>
    <property type="evidence" value="ECO:0007669"/>
    <property type="project" value="TreeGrafter"/>
</dbReference>
<name>A0A8H3HDP7_9AGAM</name>
<proteinExistence type="predicted"/>
<dbReference type="Proteomes" id="UP000663850">
    <property type="component" value="Unassembled WGS sequence"/>
</dbReference>
<dbReference type="PROSITE" id="PS50011">
    <property type="entry name" value="PROTEIN_KINASE_DOM"/>
    <property type="match status" value="1"/>
</dbReference>
<dbReference type="PANTHER" id="PTHR24361">
    <property type="entry name" value="MITOGEN-ACTIVATED KINASE KINASE KINASE"/>
    <property type="match status" value="1"/>
</dbReference>
<evidence type="ECO:0000313" key="3">
    <source>
        <dbReference type="Proteomes" id="UP000663850"/>
    </source>
</evidence>
<dbReference type="EMBL" id="CAJMWZ010005278">
    <property type="protein sequence ID" value="CAE6503669.1"/>
    <property type="molecule type" value="Genomic_DNA"/>
</dbReference>